<accession>A0A2C9VGA2</accession>
<reference evidence="1" key="1">
    <citation type="submission" date="2016-02" db="EMBL/GenBank/DDBJ databases">
        <title>WGS assembly of Manihot esculenta.</title>
        <authorList>
            <person name="Bredeson J.V."/>
            <person name="Prochnik S.E."/>
            <person name="Lyons J.B."/>
            <person name="Schmutz J."/>
            <person name="Grimwood J."/>
            <person name="Vrebalov J."/>
            <person name="Bart R.S."/>
            <person name="Amuge T."/>
            <person name="Ferguson M.E."/>
            <person name="Green R."/>
            <person name="Putnam N."/>
            <person name="Stites J."/>
            <person name="Rounsley S."/>
            <person name="Rokhsar D.S."/>
        </authorList>
    </citation>
    <scope>NUCLEOTIDE SEQUENCE [LARGE SCALE GENOMIC DNA]</scope>
    <source>
        <tissue evidence="1">Leaf</tissue>
    </source>
</reference>
<organism evidence="1">
    <name type="scientific">Manihot esculenta</name>
    <name type="common">Cassava</name>
    <name type="synonym">Jatropha manihot</name>
    <dbReference type="NCBI Taxonomy" id="3983"/>
    <lineage>
        <taxon>Eukaryota</taxon>
        <taxon>Viridiplantae</taxon>
        <taxon>Streptophyta</taxon>
        <taxon>Embryophyta</taxon>
        <taxon>Tracheophyta</taxon>
        <taxon>Spermatophyta</taxon>
        <taxon>Magnoliopsida</taxon>
        <taxon>eudicotyledons</taxon>
        <taxon>Gunneridae</taxon>
        <taxon>Pentapetalae</taxon>
        <taxon>rosids</taxon>
        <taxon>fabids</taxon>
        <taxon>Malpighiales</taxon>
        <taxon>Euphorbiaceae</taxon>
        <taxon>Crotonoideae</taxon>
        <taxon>Manihoteae</taxon>
        <taxon>Manihot</taxon>
    </lineage>
</organism>
<name>A0A2C9VGA2_MANES</name>
<proteinExistence type="predicted"/>
<protein>
    <submittedName>
        <fullName evidence="1">Uncharacterized protein</fullName>
    </submittedName>
</protein>
<evidence type="ECO:0000313" key="1">
    <source>
        <dbReference type="EMBL" id="OAY44347.1"/>
    </source>
</evidence>
<dbReference type="AlphaFoldDB" id="A0A2C9VGA2"/>
<gene>
    <name evidence="1" type="ORF">MANES_08G142000</name>
</gene>
<dbReference type="EMBL" id="CM004394">
    <property type="protein sequence ID" value="OAY44347.1"/>
    <property type="molecule type" value="Genomic_DNA"/>
</dbReference>
<sequence>MQMINSFPPSPHTKGCKNSSYTSFVLFQKSLLLIWISK</sequence>